<keyword evidence="3" id="KW-1185">Reference proteome</keyword>
<reference evidence="1" key="1">
    <citation type="submission" date="2015-01" db="EMBL/GenBank/DDBJ databases">
        <authorList>
            <person name="Xiang T."/>
            <person name="Song Y."/>
            <person name="Huang L."/>
            <person name="Wang B."/>
            <person name="Wu P."/>
        </authorList>
    </citation>
    <scope>NUCLEOTIDE SEQUENCE [LARGE SCALE GENOMIC DNA]</scope>
    <source>
        <strain evidence="1">V1</strain>
    </source>
</reference>
<dbReference type="Gene3D" id="2.170.120.30">
    <property type="match status" value="2"/>
</dbReference>
<organism evidence="1 3">
    <name type="scientific">Treponema phagedenis</name>
    <dbReference type="NCBI Taxonomy" id="162"/>
    <lineage>
        <taxon>Bacteria</taxon>
        <taxon>Pseudomonadati</taxon>
        <taxon>Spirochaetota</taxon>
        <taxon>Spirochaetia</taxon>
        <taxon>Spirochaetales</taxon>
        <taxon>Treponemataceae</taxon>
        <taxon>Treponema</taxon>
    </lineage>
</organism>
<dbReference type="Proteomes" id="UP000323594">
    <property type="component" value="Chromosome"/>
</dbReference>
<proteinExistence type="predicted"/>
<evidence type="ECO:0000313" key="1">
    <source>
        <dbReference type="EMBL" id="CEM61978.1"/>
    </source>
</evidence>
<dbReference type="PANTHER" id="PTHR37804">
    <property type="entry name" value="CDAA REGULATORY PROTEIN CDAR"/>
    <property type="match status" value="1"/>
</dbReference>
<reference evidence="2 4" key="3">
    <citation type="submission" date="2019-08" db="EMBL/GenBank/DDBJ databases">
        <authorList>
            <person name="Kuhnert P."/>
        </authorList>
    </citation>
    <scope>NUCLEOTIDE SEQUENCE [LARGE SCALE GENOMIC DNA]</scope>
    <source>
        <strain evidence="2 4">B36.5</strain>
    </source>
</reference>
<evidence type="ECO:0000313" key="4">
    <source>
        <dbReference type="Proteomes" id="UP000323594"/>
    </source>
</evidence>
<name>A0A0B7GU25_TREPH</name>
<dbReference type="Proteomes" id="UP000042527">
    <property type="component" value="Unassembled WGS sequence"/>
</dbReference>
<dbReference type="Pfam" id="PF07949">
    <property type="entry name" value="YbbR"/>
    <property type="match status" value="2"/>
</dbReference>
<dbReference type="Gene3D" id="2.170.120.40">
    <property type="entry name" value="YbbR-like domain"/>
    <property type="match status" value="1"/>
</dbReference>
<dbReference type="EMBL" id="CP042817">
    <property type="protein sequence ID" value="QEJ98914.1"/>
    <property type="molecule type" value="Genomic_DNA"/>
</dbReference>
<dbReference type="EMBL" id="CDNC01000017">
    <property type="protein sequence ID" value="CEM61978.1"/>
    <property type="molecule type" value="Genomic_DNA"/>
</dbReference>
<dbReference type="GeneID" id="57754124"/>
<dbReference type="InterPro" id="IPR012505">
    <property type="entry name" value="YbbR"/>
</dbReference>
<dbReference type="OrthoDB" id="356399at2"/>
<dbReference type="RefSeq" id="WP_002699289.1">
    <property type="nucleotide sequence ID" value="NZ_CDNC01000017.1"/>
</dbReference>
<accession>A0A0B7GU25</accession>
<dbReference type="PANTHER" id="PTHR37804:SF1">
    <property type="entry name" value="CDAA REGULATORY PROTEIN CDAR"/>
    <property type="match status" value="1"/>
</dbReference>
<reference evidence="3" key="2">
    <citation type="submission" date="2015-01" db="EMBL/GenBank/DDBJ databases">
        <authorList>
            <person name="Manzoor Shahid"/>
            <person name="Zubair Saima"/>
        </authorList>
    </citation>
    <scope>NUCLEOTIDE SEQUENCE [LARGE SCALE GENOMIC DNA]</scope>
    <source>
        <strain evidence="3">V1</strain>
    </source>
</reference>
<gene>
    <name evidence="2" type="ORF">FUT82_13525</name>
    <name evidence="1" type="ORF">TPHV1_240028</name>
</gene>
<dbReference type="AlphaFoldDB" id="A0A0B7GU25"/>
<evidence type="ECO:0000313" key="2">
    <source>
        <dbReference type="EMBL" id="QEJ98914.1"/>
    </source>
</evidence>
<dbReference type="InterPro" id="IPR053154">
    <property type="entry name" value="c-di-AMP_regulator"/>
</dbReference>
<sequence length="326" mass="35984">MNKMSWLESLVHNWPAKILCLALALLLSLFYKGSLQERRYISVPLIIKNQGSELVPATTYPRMIKVSLSGESESIGPIRETDIIASIDISNYKNEGEFKIPIDIQLQGTASNIKPLEVSAEPANIFLKLEYDIERKVPIVLSIKGSPPDGYQISESNISPEFITVKGPSSTVHAYENLNTEEINVNDKTATFSGVANIVNTNPLISVIGNSQIQYNIKIQEVATLKTFETSIINITNVADNLLVSFDPIKISAQIQAPKKLLKMLSPDLFFSLSCKNITEPGTAILPIQINLPAGASVLYYTPKEMQITVTEKTEEKEKSDSGNRD</sequence>
<evidence type="ECO:0000313" key="3">
    <source>
        <dbReference type="Proteomes" id="UP000042527"/>
    </source>
</evidence>
<protein>
    <submittedName>
        <fullName evidence="2">YbbR-like domain-containing protein</fullName>
    </submittedName>
    <submittedName>
        <fullName evidence="1">YbbR-like protein</fullName>
    </submittedName>
</protein>